<dbReference type="AlphaFoldDB" id="A0A1Y5PG65"/>
<name>A0A1Y5PG65_9MYCO</name>
<evidence type="ECO:0000313" key="1">
    <source>
        <dbReference type="EMBL" id="SBS77706.1"/>
    </source>
</evidence>
<organism evidence="1">
    <name type="scientific">uncultured Mycobacterium sp</name>
    <dbReference type="NCBI Taxonomy" id="171292"/>
    <lineage>
        <taxon>Bacteria</taxon>
        <taxon>Bacillati</taxon>
        <taxon>Actinomycetota</taxon>
        <taxon>Actinomycetes</taxon>
        <taxon>Mycobacteriales</taxon>
        <taxon>Mycobacteriaceae</taxon>
        <taxon>Mycobacterium</taxon>
        <taxon>environmental samples</taxon>
    </lineage>
</organism>
<reference evidence="1" key="1">
    <citation type="submission" date="2016-03" db="EMBL/GenBank/DDBJ databases">
        <authorList>
            <person name="Ploux O."/>
        </authorList>
    </citation>
    <scope>NUCLEOTIDE SEQUENCE</scope>
    <source>
        <strain evidence="1">UC10</strain>
    </source>
</reference>
<sequence length="61" mass="6702">MFIGRGEMAGGDLRMIDVHANTGGGLFLASDHLRRVFGAQEMQHVESVKLLNRCFASLVIQ</sequence>
<proteinExistence type="predicted"/>
<accession>A0A1Y5PG65</accession>
<gene>
    <name evidence="1" type="ORF">MHPYR_470040</name>
</gene>
<protein>
    <submittedName>
        <fullName evidence="1">Uncharacterized protein</fullName>
    </submittedName>
</protein>
<dbReference type="EMBL" id="FLQS01000042">
    <property type="protein sequence ID" value="SBS77706.1"/>
    <property type="molecule type" value="Genomic_DNA"/>
</dbReference>